<name>A0A0R3JR04_CALMK</name>
<comment type="caution">
    <text evidence="5">The sequence shown here is derived from an EMBL/GenBank/DDBJ whole genome shotgun (WGS) entry which is preliminary data.</text>
</comment>
<evidence type="ECO:0000256" key="2">
    <source>
        <dbReference type="ARBA" id="ARBA00022448"/>
    </source>
</evidence>
<dbReference type="OrthoDB" id="1725377at2"/>
<dbReference type="AlphaFoldDB" id="A0A0R3JR04"/>
<evidence type="ECO:0000256" key="3">
    <source>
        <dbReference type="ARBA" id="ARBA00023065"/>
    </source>
</evidence>
<dbReference type="EMBL" id="LKHP01000021">
    <property type="protein sequence ID" value="KRQ85899.1"/>
    <property type="molecule type" value="Genomic_DNA"/>
</dbReference>
<accession>A0A0R3JR04</accession>
<evidence type="ECO:0000256" key="4">
    <source>
        <dbReference type="SAM" id="Coils"/>
    </source>
</evidence>
<dbReference type="Proteomes" id="UP000052015">
    <property type="component" value="Unassembled WGS sequence"/>
</dbReference>
<dbReference type="GO" id="GO:0033178">
    <property type="term" value="C:proton-transporting two-sector ATPase complex, catalytic domain"/>
    <property type="evidence" value="ECO:0007669"/>
    <property type="project" value="InterPro"/>
</dbReference>
<gene>
    <name evidence="5" type="primary">atpE_3</name>
    <name evidence="5" type="ORF">ABG79_02324</name>
</gene>
<reference evidence="5 6" key="1">
    <citation type="submission" date="2015-09" db="EMBL/GenBank/DDBJ databases">
        <title>Draft genome sequence of a Caloramator mitchellensis, a moderate thermophile from the Great Artesian Basin of Australia.</title>
        <authorList>
            <person name="Patel B.K."/>
        </authorList>
    </citation>
    <scope>NUCLEOTIDE SEQUENCE [LARGE SCALE GENOMIC DNA]</scope>
    <source>
        <strain evidence="5 6">VF08</strain>
    </source>
</reference>
<keyword evidence="2" id="KW-0813">Transport</keyword>
<evidence type="ECO:0000313" key="6">
    <source>
        <dbReference type="Proteomes" id="UP000052015"/>
    </source>
</evidence>
<feature type="coiled-coil region" evidence="4">
    <location>
        <begin position="31"/>
        <end position="58"/>
    </location>
</feature>
<dbReference type="InterPro" id="IPR038495">
    <property type="entry name" value="ATPase_E_C"/>
</dbReference>
<dbReference type="STRING" id="908809.ABG79_02324"/>
<proteinExistence type="inferred from homology"/>
<keyword evidence="6" id="KW-1185">Reference proteome</keyword>
<organism evidence="5 6">
    <name type="scientific">Caloramator mitchellensis</name>
    <dbReference type="NCBI Taxonomy" id="908809"/>
    <lineage>
        <taxon>Bacteria</taxon>
        <taxon>Bacillati</taxon>
        <taxon>Bacillota</taxon>
        <taxon>Clostridia</taxon>
        <taxon>Eubacteriales</taxon>
        <taxon>Clostridiaceae</taxon>
        <taxon>Caloramator</taxon>
    </lineage>
</organism>
<dbReference type="Gene3D" id="3.30.2320.30">
    <property type="entry name" value="ATP synthase, E subunit, C-terminal"/>
    <property type="match status" value="1"/>
</dbReference>
<sequence>MVTIEEKIKLFTELIYQKIEKENQDEISKFNEEYSDILNQKRQEFEKYIDNLKEERIKSIKEEVEKVISKAKYEQKRMILKKKQEIFELFFRDLKESIYKFVATEGYRNWVLKSFDEASLKLFDGKFKITTNRNTYDILKGKLQQGKVEFELDEKMAGGFILEDSNRLRIDCSIENILEDNKERLGLILFKWL</sequence>
<comment type="similarity">
    <text evidence="1">Belongs to the V-ATPase E subunit family.</text>
</comment>
<dbReference type="GO" id="GO:0046961">
    <property type="term" value="F:proton-transporting ATPase activity, rotational mechanism"/>
    <property type="evidence" value="ECO:0007669"/>
    <property type="project" value="InterPro"/>
</dbReference>
<dbReference type="InterPro" id="IPR002842">
    <property type="entry name" value="ATPase_V1_Esu"/>
</dbReference>
<keyword evidence="4" id="KW-0175">Coiled coil</keyword>
<keyword evidence="3" id="KW-0406">Ion transport</keyword>
<evidence type="ECO:0000256" key="1">
    <source>
        <dbReference type="ARBA" id="ARBA00005901"/>
    </source>
</evidence>
<dbReference type="Pfam" id="PF01991">
    <property type="entry name" value="vATP-synt_E"/>
    <property type="match status" value="1"/>
</dbReference>
<dbReference type="RefSeq" id="WP_057979604.1">
    <property type="nucleotide sequence ID" value="NZ_LKHP01000021.1"/>
</dbReference>
<evidence type="ECO:0000313" key="5">
    <source>
        <dbReference type="EMBL" id="KRQ85899.1"/>
    </source>
</evidence>
<dbReference type="SUPFAM" id="SSF160527">
    <property type="entry name" value="V-type ATPase subunit E-like"/>
    <property type="match status" value="1"/>
</dbReference>
<protein>
    <submittedName>
        <fullName evidence="5">V-type proton ATPase subunit E</fullName>
    </submittedName>
</protein>